<dbReference type="InterPro" id="IPR009057">
    <property type="entry name" value="Homeodomain-like_sf"/>
</dbReference>
<dbReference type="SUPFAM" id="SSF46689">
    <property type="entry name" value="Homeodomain-like"/>
    <property type="match status" value="1"/>
</dbReference>
<keyword evidence="1" id="KW-0805">Transcription regulation</keyword>
<evidence type="ECO:0000259" key="4">
    <source>
        <dbReference type="PROSITE" id="PS01124"/>
    </source>
</evidence>
<gene>
    <name evidence="5" type="ORF">KMW28_14785</name>
</gene>
<dbReference type="GO" id="GO:0003700">
    <property type="term" value="F:DNA-binding transcription factor activity"/>
    <property type="evidence" value="ECO:0007669"/>
    <property type="project" value="InterPro"/>
</dbReference>
<sequence length="338" mass="39653">MKKDNKRILYFDSTSFDRTYSKLQKDLGGELLERQFILNDPEIGQMYLEYFDIGAPFQLSINYCHITQDLYVKDTNESETTQLFILFMRKNSSIKISDYASDEMHLGARGVKYNIMLRQNQKDVFIDIDKDEEMFWIGMRMDLDKIGPLININKKDSDEFIDYLLNQNYYEESNTELESIVEELFHAQKLTIGRNAIIGGLGLQLMGKLLIKLFEHKKKKLENKISEETLTKYFEIKDYILSDYNNIPTTKDIALKFGIGETKLKEDFKKVFDQSIFSFITSHRMMDAHRLLRSTDDLIGDISKEVGYSHLSKFTGAFKKYYGYTPSELRGSKRIKHF</sequence>
<protein>
    <submittedName>
        <fullName evidence="5">Helix-turn-helix domain-containing protein</fullName>
    </submittedName>
</protein>
<keyword evidence="2" id="KW-0238">DNA-binding</keyword>
<dbReference type="RefSeq" id="WP_169665230.1">
    <property type="nucleotide sequence ID" value="NZ_CP076132.1"/>
</dbReference>
<dbReference type="PANTHER" id="PTHR47893:SF1">
    <property type="entry name" value="REGULATORY PROTEIN PCHR"/>
    <property type="match status" value="1"/>
</dbReference>
<keyword evidence="3" id="KW-0804">Transcription</keyword>
<dbReference type="AlphaFoldDB" id="A0AAX1N4Z1"/>
<proteinExistence type="predicted"/>
<evidence type="ECO:0000256" key="1">
    <source>
        <dbReference type="ARBA" id="ARBA00023015"/>
    </source>
</evidence>
<dbReference type="KEGG" id="fya:KMW28_14785"/>
<dbReference type="EMBL" id="CP076132">
    <property type="protein sequence ID" value="QWG00918.1"/>
    <property type="molecule type" value="Genomic_DNA"/>
</dbReference>
<name>A0AAX1N4Z1_9BACT</name>
<dbReference type="InterPro" id="IPR053142">
    <property type="entry name" value="PchR_regulatory_protein"/>
</dbReference>
<dbReference type="Proteomes" id="UP000678679">
    <property type="component" value="Chromosome 1"/>
</dbReference>
<accession>A0AAX1N4Z1</accession>
<organism evidence="5 6">
    <name type="scientific">Flammeovirga yaeyamensis</name>
    <dbReference type="NCBI Taxonomy" id="367791"/>
    <lineage>
        <taxon>Bacteria</taxon>
        <taxon>Pseudomonadati</taxon>
        <taxon>Bacteroidota</taxon>
        <taxon>Cytophagia</taxon>
        <taxon>Cytophagales</taxon>
        <taxon>Flammeovirgaceae</taxon>
        <taxon>Flammeovirga</taxon>
    </lineage>
</organism>
<keyword evidence="6" id="KW-1185">Reference proteome</keyword>
<dbReference type="InterPro" id="IPR018060">
    <property type="entry name" value="HTH_AraC"/>
</dbReference>
<dbReference type="InterPro" id="IPR020449">
    <property type="entry name" value="Tscrpt_reg_AraC-type_HTH"/>
</dbReference>
<dbReference type="Pfam" id="PF12833">
    <property type="entry name" value="HTH_18"/>
    <property type="match status" value="1"/>
</dbReference>
<dbReference type="Gene3D" id="1.10.10.60">
    <property type="entry name" value="Homeodomain-like"/>
    <property type="match status" value="1"/>
</dbReference>
<evidence type="ECO:0000256" key="3">
    <source>
        <dbReference type="ARBA" id="ARBA00023163"/>
    </source>
</evidence>
<dbReference type="SMART" id="SM00342">
    <property type="entry name" value="HTH_ARAC"/>
    <property type="match status" value="1"/>
</dbReference>
<reference evidence="5 6" key="1">
    <citation type="submission" date="2021-05" db="EMBL/GenBank/DDBJ databases">
        <title>Comparative genomic studies on the polysaccharide-degrading batcterial strains of the Flammeovirga genus.</title>
        <authorList>
            <person name="Zewei F."/>
            <person name="Zheng Z."/>
            <person name="Yu L."/>
            <person name="Ruyue G."/>
            <person name="Yanhong M."/>
            <person name="Yuanyuan C."/>
            <person name="Jingyan G."/>
            <person name="Wenjun H."/>
        </authorList>
    </citation>
    <scope>NUCLEOTIDE SEQUENCE [LARGE SCALE GENOMIC DNA]</scope>
    <source>
        <strain evidence="5 6">NBRC:100898</strain>
    </source>
</reference>
<dbReference type="PRINTS" id="PR00032">
    <property type="entry name" value="HTHARAC"/>
</dbReference>
<evidence type="ECO:0000256" key="2">
    <source>
        <dbReference type="ARBA" id="ARBA00023125"/>
    </source>
</evidence>
<dbReference type="PANTHER" id="PTHR47893">
    <property type="entry name" value="REGULATORY PROTEIN PCHR"/>
    <property type="match status" value="1"/>
</dbReference>
<evidence type="ECO:0000313" key="6">
    <source>
        <dbReference type="Proteomes" id="UP000678679"/>
    </source>
</evidence>
<dbReference type="GO" id="GO:0043565">
    <property type="term" value="F:sequence-specific DNA binding"/>
    <property type="evidence" value="ECO:0007669"/>
    <property type="project" value="InterPro"/>
</dbReference>
<dbReference type="PROSITE" id="PS01124">
    <property type="entry name" value="HTH_ARAC_FAMILY_2"/>
    <property type="match status" value="1"/>
</dbReference>
<feature type="domain" description="HTH araC/xylS-type" evidence="4">
    <location>
        <begin position="234"/>
        <end position="332"/>
    </location>
</feature>
<evidence type="ECO:0000313" key="5">
    <source>
        <dbReference type="EMBL" id="QWG00918.1"/>
    </source>
</evidence>